<dbReference type="EMBL" id="CADCTH010000420">
    <property type="protein sequence ID" value="CAA9276107.1"/>
    <property type="molecule type" value="Genomic_DNA"/>
</dbReference>
<evidence type="ECO:0000256" key="1">
    <source>
        <dbReference type="SAM" id="MobiDB-lite"/>
    </source>
</evidence>
<organism evidence="2">
    <name type="scientific">uncultured Actinomycetospora sp</name>
    <dbReference type="NCBI Taxonomy" id="1135996"/>
    <lineage>
        <taxon>Bacteria</taxon>
        <taxon>Bacillati</taxon>
        <taxon>Actinomycetota</taxon>
        <taxon>Actinomycetes</taxon>
        <taxon>Pseudonocardiales</taxon>
        <taxon>Pseudonocardiaceae</taxon>
        <taxon>Actinomycetospora</taxon>
        <taxon>environmental samples</taxon>
    </lineage>
</organism>
<feature type="non-terminal residue" evidence="2">
    <location>
        <position position="32"/>
    </location>
</feature>
<reference evidence="2" key="1">
    <citation type="submission" date="2020-02" db="EMBL/GenBank/DDBJ databases">
        <authorList>
            <person name="Meier V. D."/>
        </authorList>
    </citation>
    <scope>NUCLEOTIDE SEQUENCE</scope>
    <source>
        <strain evidence="2">AVDCRST_MAG54</strain>
    </source>
</reference>
<proteinExistence type="predicted"/>
<evidence type="ECO:0000313" key="2">
    <source>
        <dbReference type="EMBL" id="CAA9276107.1"/>
    </source>
</evidence>
<gene>
    <name evidence="2" type="ORF">AVDCRST_MAG54-3286</name>
</gene>
<accession>A0A6J4JBV0</accession>
<feature type="non-terminal residue" evidence="2">
    <location>
        <position position="1"/>
    </location>
</feature>
<feature type="region of interest" description="Disordered" evidence="1">
    <location>
        <begin position="1"/>
        <end position="32"/>
    </location>
</feature>
<feature type="compositionally biased region" description="Basic residues" evidence="1">
    <location>
        <begin position="1"/>
        <end position="11"/>
    </location>
</feature>
<dbReference type="AlphaFoldDB" id="A0A6J4JBV0"/>
<name>A0A6J4JBV0_9PSEU</name>
<protein>
    <submittedName>
        <fullName evidence="2">Uncharacterized protein</fullName>
    </submittedName>
</protein>
<sequence>WSPRPAPRRTRWSGASPSGTPCAGASTRCGTG</sequence>